<dbReference type="GeneID" id="24172179"/>
<evidence type="ECO:0000313" key="5">
    <source>
        <dbReference type="Proteomes" id="UP000185283"/>
    </source>
</evidence>
<dbReference type="KEGG" id="vg:24172179"/>
<dbReference type="Proteomes" id="UP000185283">
    <property type="component" value="Segment"/>
</dbReference>
<accession>A0A0E3FM19</accession>
<sequence>MELRKIVIEVDFINKFVTPNVEIDVVATDYRNRNSKKTALDADLLEKFLTESVDDFWHNDNDRIDFFQYFDDGTYFCQRQKRQYDFKTETSYYKTYSFTGATSAQAQEFCDLCITFFEVGVEIRNLEVEKVIGDVDKEVVFYEQRWYKIKRQKTEMLNLSDWRVLPDIEEEYEGERDRWIAWRRWVRKESMVKPNDERFGGSGLAYFKYTYELKWPRDPNYYLKIYPNGKLEDGVTDAPAFMDVNDANQWVKHDSEASSDFMKSREDQMYLLAGKHKLVNRKINDNMKKMMELLGVPDKIPEDWDRYYVNDSELEG</sequence>
<reference evidence="4 5" key="1">
    <citation type="submission" date="2013-12" db="EMBL/GenBank/DDBJ databases">
        <title>Ecological redundancy of diverse viral populations within a natural community.</title>
        <authorList>
            <person name="Gregory A.C."/>
            <person name="LaButti K."/>
            <person name="Copeland A."/>
            <person name="Woyke T."/>
            <person name="Sullivan M.B."/>
        </authorList>
    </citation>
    <scope>NUCLEOTIDE SEQUENCE [LARGE SCALE GENOMIC DNA]</scope>
    <source>
        <strain evidence="3">Syn7803C2</strain>
        <strain evidence="1">Syn7803C85</strain>
        <strain evidence="2">Syn7803US33</strain>
    </source>
</reference>
<name>A0A0E3FM19_9CAUD</name>
<dbReference type="Proteomes" id="UP000185284">
    <property type="component" value="Segment"/>
</dbReference>
<evidence type="ECO:0000313" key="2">
    <source>
        <dbReference type="EMBL" id="AIX29715.1"/>
    </source>
</evidence>
<dbReference type="EMBL" id="KJ019054">
    <property type="protein sequence ID" value="AIX20499.1"/>
    <property type="molecule type" value="Genomic_DNA"/>
</dbReference>
<dbReference type="RefSeq" id="YP_009134537.1">
    <property type="nucleotide sequence ID" value="NC_026928.1"/>
</dbReference>
<evidence type="ECO:0000313" key="1">
    <source>
        <dbReference type="EMBL" id="AIX20499.1"/>
    </source>
</evidence>
<proteinExistence type="predicted"/>
<keyword evidence="5" id="KW-1185">Reference proteome</keyword>
<protein>
    <submittedName>
        <fullName evidence="2">Uncharacterized protein</fullName>
    </submittedName>
</protein>
<dbReference type="Proteomes" id="UP000033005">
    <property type="component" value="Segment"/>
</dbReference>
<dbReference type="EMBL" id="KJ019094">
    <property type="protein sequence ID" value="AIX29715.1"/>
    <property type="molecule type" value="Genomic_DNA"/>
</dbReference>
<dbReference type="OrthoDB" id="12705at10239"/>
<gene>
    <name evidence="3" type="ORF">Syn7803C2_35</name>
    <name evidence="1" type="ORF">Syn7803C85_36</name>
    <name evidence="2" type="ORF">Syn7803US33_34</name>
</gene>
<dbReference type="EMBL" id="KJ019156">
    <property type="protein sequence ID" value="AIX44954.1"/>
    <property type="molecule type" value="Genomic_DNA"/>
</dbReference>
<evidence type="ECO:0000313" key="3">
    <source>
        <dbReference type="EMBL" id="AIX44954.1"/>
    </source>
</evidence>
<organism evidence="2 6">
    <name type="scientific">Synechococcus phage ACG-2014e</name>
    <dbReference type="NCBI Taxonomy" id="1493510"/>
    <lineage>
        <taxon>Viruses</taxon>
        <taxon>Duplodnaviria</taxon>
        <taxon>Heunggongvirae</taxon>
        <taxon>Uroviricota</taxon>
        <taxon>Caudoviricetes</taxon>
        <taxon>Pantevenvirales</taxon>
        <taxon>Kyanoviridae</taxon>
        <taxon>Chalconvirus</taxon>
        <taxon>Chalconvirus acg2014e</taxon>
    </lineage>
</organism>
<evidence type="ECO:0000313" key="4">
    <source>
        <dbReference type="Proteomes" id="UP000033005"/>
    </source>
</evidence>
<evidence type="ECO:0000313" key="6">
    <source>
        <dbReference type="Proteomes" id="UP000185284"/>
    </source>
</evidence>